<evidence type="ECO:0000313" key="4">
    <source>
        <dbReference type="Proteomes" id="UP000284407"/>
    </source>
</evidence>
<feature type="domain" description="CAAX prenyl protease 2/Lysostaphin resistance protein A-like" evidence="2">
    <location>
        <begin position="149"/>
        <end position="245"/>
    </location>
</feature>
<dbReference type="STRING" id="1443111.Z949_3855"/>
<dbReference type="AlphaFoldDB" id="A0A420DSC6"/>
<organism evidence="3 4">
    <name type="scientific">Sulfitobacter guttiformis</name>
    <dbReference type="NCBI Taxonomy" id="74349"/>
    <lineage>
        <taxon>Bacteria</taxon>
        <taxon>Pseudomonadati</taxon>
        <taxon>Pseudomonadota</taxon>
        <taxon>Alphaproteobacteria</taxon>
        <taxon>Rhodobacterales</taxon>
        <taxon>Roseobacteraceae</taxon>
        <taxon>Sulfitobacter</taxon>
    </lineage>
</organism>
<dbReference type="PANTHER" id="PTHR36435:SF1">
    <property type="entry name" value="CAAX AMINO TERMINAL PROTEASE FAMILY PROTEIN"/>
    <property type="match status" value="1"/>
</dbReference>
<evidence type="ECO:0000259" key="2">
    <source>
        <dbReference type="Pfam" id="PF02517"/>
    </source>
</evidence>
<keyword evidence="1" id="KW-0472">Membrane</keyword>
<dbReference type="InterPro" id="IPR052710">
    <property type="entry name" value="CAAX_protease"/>
</dbReference>
<feature type="transmembrane region" description="Helical" evidence="1">
    <location>
        <begin position="142"/>
        <end position="164"/>
    </location>
</feature>
<feature type="transmembrane region" description="Helical" evidence="1">
    <location>
        <begin position="105"/>
        <end position="130"/>
    </location>
</feature>
<comment type="caution">
    <text evidence="3">The sequence shown here is derived from an EMBL/GenBank/DDBJ whole genome shotgun (WGS) entry which is preliminary data.</text>
</comment>
<name>A0A420DSC6_9RHOB</name>
<dbReference type="InterPro" id="IPR003675">
    <property type="entry name" value="Rce1/LyrA-like_dom"/>
</dbReference>
<dbReference type="PANTHER" id="PTHR36435">
    <property type="entry name" value="SLR1288 PROTEIN"/>
    <property type="match status" value="1"/>
</dbReference>
<protein>
    <recommendedName>
        <fullName evidence="2">CAAX prenyl protease 2/Lysostaphin resistance protein A-like domain-containing protein</fullName>
    </recommendedName>
</protein>
<keyword evidence="4" id="KW-1185">Reference proteome</keyword>
<dbReference type="GO" id="GO:0080120">
    <property type="term" value="P:CAAX-box protein maturation"/>
    <property type="evidence" value="ECO:0007669"/>
    <property type="project" value="UniProtKB-ARBA"/>
</dbReference>
<reference evidence="3 4" key="1">
    <citation type="submission" date="2018-09" db="EMBL/GenBank/DDBJ databases">
        <title>Genomic Encyclopedia of Archaeal and Bacterial Type Strains, Phase II (KMG-II): from individual species to whole genera.</title>
        <authorList>
            <person name="Goeker M."/>
        </authorList>
    </citation>
    <scope>NUCLEOTIDE SEQUENCE [LARGE SCALE GENOMIC DNA]</scope>
    <source>
        <strain evidence="3 4">DSM 11458</strain>
    </source>
</reference>
<proteinExistence type="predicted"/>
<dbReference type="Proteomes" id="UP000284407">
    <property type="component" value="Unassembled WGS sequence"/>
</dbReference>
<accession>A0A420DSC6</accession>
<feature type="transmembrane region" description="Helical" evidence="1">
    <location>
        <begin position="233"/>
        <end position="253"/>
    </location>
</feature>
<feature type="transmembrane region" description="Helical" evidence="1">
    <location>
        <begin position="70"/>
        <end position="93"/>
    </location>
</feature>
<keyword evidence="1" id="KW-0812">Transmembrane</keyword>
<evidence type="ECO:0000313" key="3">
    <source>
        <dbReference type="EMBL" id="RKE97231.1"/>
    </source>
</evidence>
<evidence type="ECO:0000256" key="1">
    <source>
        <dbReference type="SAM" id="Phobius"/>
    </source>
</evidence>
<dbReference type="EMBL" id="RAQK01000001">
    <property type="protein sequence ID" value="RKE97231.1"/>
    <property type="molecule type" value="Genomic_DNA"/>
</dbReference>
<feature type="transmembrane region" description="Helical" evidence="1">
    <location>
        <begin position="209"/>
        <end position="226"/>
    </location>
</feature>
<keyword evidence="1" id="KW-1133">Transmembrane helix</keyword>
<gene>
    <name evidence="3" type="ORF">C8N30_1826</name>
</gene>
<feature type="transmembrane region" description="Helical" evidence="1">
    <location>
        <begin position="185"/>
        <end position="203"/>
    </location>
</feature>
<dbReference type="RefSeq" id="WP_025064156.1">
    <property type="nucleotide sequence ID" value="NZ_RAQK01000001.1"/>
</dbReference>
<feature type="transmembrane region" description="Helical" evidence="1">
    <location>
        <begin position="24"/>
        <end position="50"/>
    </location>
</feature>
<feature type="transmembrane region" description="Helical" evidence="1">
    <location>
        <begin position="278"/>
        <end position="297"/>
    </location>
</feature>
<dbReference type="GO" id="GO:0004175">
    <property type="term" value="F:endopeptidase activity"/>
    <property type="evidence" value="ECO:0007669"/>
    <property type="project" value="UniProtKB-ARBA"/>
</dbReference>
<sequence>MSGLMPDYRAHLLHTKVAEPQAKLWWTLLGLVAMVGVYIPLALFFNQAISELTRYRPGFQGELMAGDTPLAMYVLLASFGLISASVFIVVKFVHKRSALTVFGPMILAVPQFFSVLRAMVVLGLLILVLPPYGFGSDLVPNLALGLWALLLPISLVAVFVQISAEEIFFRGYLQQQLGARFRSPLVWMVLPSVLFAVGHYQPAEAGENAVMIVVWAGLFGMLMADLTARSGSIGPAIAVHFVNNVTALLITALPDSLGGLSLFHTPFGMTDTQALREWLPVDFAMMIVSWLAARLALRR</sequence>
<dbReference type="Pfam" id="PF02517">
    <property type="entry name" value="Rce1-like"/>
    <property type="match status" value="1"/>
</dbReference>